<dbReference type="Proteomes" id="UP001162483">
    <property type="component" value="Unassembled WGS sequence"/>
</dbReference>
<gene>
    <name evidence="2" type="ORF">SPARVUS_LOCUS10355928</name>
</gene>
<feature type="non-terminal residue" evidence="2">
    <location>
        <position position="1"/>
    </location>
</feature>
<name>A0ABN9ERC4_9NEOB</name>
<proteinExistence type="predicted"/>
<evidence type="ECO:0000313" key="3">
    <source>
        <dbReference type="Proteomes" id="UP001162483"/>
    </source>
</evidence>
<keyword evidence="1" id="KW-1133">Transmembrane helix</keyword>
<organism evidence="2 3">
    <name type="scientific">Staurois parvus</name>
    <dbReference type="NCBI Taxonomy" id="386267"/>
    <lineage>
        <taxon>Eukaryota</taxon>
        <taxon>Metazoa</taxon>
        <taxon>Chordata</taxon>
        <taxon>Craniata</taxon>
        <taxon>Vertebrata</taxon>
        <taxon>Euteleostomi</taxon>
        <taxon>Amphibia</taxon>
        <taxon>Batrachia</taxon>
        <taxon>Anura</taxon>
        <taxon>Neobatrachia</taxon>
        <taxon>Ranoidea</taxon>
        <taxon>Ranidae</taxon>
        <taxon>Staurois</taxon>
    </lineage>
</organism>
<sequence length="90" mass="10287">LNTLSHQQLEQSCDFYQCPAKHWLKLVEGVFVLPYKAAGPLTLCLLIGHVLITCTLSVKKKNKLSSNTQQTEHVQLVSKPLFYQKLYWGQ</sequence>
<keyword evidence="1" id="KW-0472">Membrane</keyword>
<dbReference type="EMBL" id="CATNWA010015744">
    <property type="protein sequence ID" value="CAI9586371.1"/>
    <property type="molecule type" value="Genomic_DNA"/>
</dbReference>
<feature type="transmembrane region" description="Helical" evidence="1">
    <location>
        <begin position="37"/>
        <end position="58"/>
    </location>
</feature>
<protein>
    <submittedName>
        <fullName evidence="2">Uncharacterized protein</fullName>
    </submittedName>
</protein>
<keyword evidence="1" id="KW-0812">Transmembrane</keyword>
<comment type="caution">
    <text evidence="2">The sequence shown here is derived from an EMBL/GenBank/DDBJ whole genome shotgun (WGS) entry which is preliminary data.</text>
</comment>
<evidence type="ECO:0000256" key="1">
    <source>
        <dbReference type="SAM" id="Phobius"/>
    </source>
</evidence>
<keyword evidence="3" id="KW-1185">Reference proteome</keyword>
<accession>A0ABN9ERC4</accession>
<evidence type="ECO:0000313" key="2">
    <source>
        <dbReference type="EMBL" id="CAI9586371.1"/>
    </source>
</evidence>
<reference evidence="2" key="1">
    <citation type="submission" date="2023-05" db="EMBL/GenBank/DDBJ databases">
        <authorList>
            <person name="Stuckert A."/>
        </authorList>
    </citation>
    <scope>NUCLEOTIDE SEQUENCE</scope>
</reference>